<feature type="compositionally biased region" description="Low complexity" evidence="2">
    <location>
        <begin position="1118"/>
        <end position="1147"/>
    </location>
</feature>
<feature type="compositionally biased region" description="Polar residues" evidence="2">
    <location>
        <begin position="986"/>
        <end position="996"/>
    </location>
</feature>
<keyword evidence="3" id="KW-0812">Transmembrane</keyword>
<feature type="region of interest" description="Disordered" evidence="2">
    <location>
        <begin position="562"/>
        <end position="589"/>
    </location>
</feature>
<dbReference type="AlphaFoldDB" id="A0AAE1AHW1"/>
<feature type="compositionally biased region" description="Polar residues" evidence="2">
    <location>
        <begin position="1154"/>
        <end position="1164"/>
    </location>
</feature>
<comment type="similarity">
    <text evidence="1">Belongs to the type-B carboxylesterase/lipase family.</text>
</comment>
<organism evidence="5 6">
    <name type="scientific">Elysia crispata</name>
    <name type="common">lettuce slug</name>
    <dbReference type="NCBI Taxonomy" id="231223"/>
    <lineage>
        <taxon>Eukaryota</taxon>
        <taxon>Metazoa</taxon>
        <taxon>Spiralia</taxon>
        <taxon>Lophotrochozoa</taxon>
        <taxon>Mollusca</taxon>
        <taxon>Gastropoda</taxon>
        <taxon>Heterobranchia</taxon>
        <taxon>Euthyneura</taxon>
        <taxon>Panpulmonata</taxon>
        <taxon>Sacoglossa</taxon>
        <taxon>Placobranchoidea</taxon>
        <taxon>Plakobranchidae</taxon>
        <taxon>Elysia</taxon>
    </lineage>
</organism>
<reference evidence="5" key="1">
    <citation type="journal article" date="2023" name="G3 (Bethesda)">
        <title>A reference genome for the long-term kleptoplast-retaining sea slug Elysia crispata morphotype clarki.</title>
        <authorList>
            <person name="Eastman K.E."/>
            <person name="Pendleton A.L."/>
            <person name="Shaikh M.A."/>
            <person name="Suttiyut T."/>
            <person name="Ogas R."/>
            <person name="Tomko P."/>
            <person name="Gavelis G."/>
            <person name="Widhalm J.R."/>
            <person name="Wisecaver J.H."/>
        </authorList>
    </citation>
    <scope>NUCLEOTIDE SEQUENCE</scope>
    <source>
        <strain evidence="5">ECLA1</strain>
    </source>
</reference>
<feature type="region of interest" description="Disordered" evidence="2">
    <location>
        <begin position="848"/>
        <end position="1034"/>
    </location>
</feature>
<sequence>MPALSPSTVAESHRSRLVSQWAKRPSLANSGHSLRVSLHHIFFLANFALSLLFLLPHPVNGVVMLKTLSERIMTTRYGKVRGILVEFPNPNLKSVEAYLGLQYADLEGRGMRFMPPKNPKDQWKRIRVAIEHGPVCPQPRPQDRMDSFHQAQGGRTTVLRNISAFLNKMNEDCLSMNLYVPVSGWNDTVPKAVMVYIHGESYESGTGNAYDGSVLSSYGDVIVVTLNYRLGVLGFLSTEDESAMGNYALMDISQALLWLRENIASFNGDPQRVTLFGHGHGSAIVNLLMLSPFVMEGQANFFQRAILQSGSALATWAVSYDPTWCTQRLALSVNCSRHVTNTHALVECLSERSYQDLVNASTQEPKYYSCFAPSIDRWTMLPAEVRKLLQEKKSMFAQVPVMFGITKNEAYSYLKPQEARYGLSSARKSQILRTYVQNVFRYHRQKIYEILDHHYTDWSQKADPITNRNNVLELISDGQYVAPLVEMADFHAETADTYLYSFSHSTQSARVGEAEDIQGIHGDELPYVFGSPLVNGSSPFPASFTDTERMLSEAMMTYWTNFAKSGNPNEPRNQTSMQRDRRSNQFTGLKWPKYGAANKEYLAISERPSVRHHYRAEKLALWLNLIPKIDRDDGSERGSHQLDNSDNSSTFDDYQKLLSSNLENTIFPSPPPMPPVRPTPSDRGGSPAGGWTTQDKGHRAGVTDQDGSVAGGRPGGGRRDQPGGDNSQSSKYSEGSGTADATSDVNGSGGHDATLEPEPEDGKTAGSGKTSSSGVPLSMVVAIGGSLLLINLLIFAGLCYQRERIRKMRRFEKPVLPPPEADYDEEDRGAGAGLMPVNHHNSNKMLAGVGPASANGSPSTGARRTAASVTSAGGGPECMSLISTGGSSSGGGHQHPHSGASPHRSNGYHGNTHIHNPSPQPFSDDVKELGSGSGRPSPRGLPYMSRRTPPPLASIESSGSSAVGNSSGGGGGGGGGGKSFVPVTSGGYSTVPTHASSPVHRTRPSVSPPSYTEDMRSMGAGSGARTSTSSGVGGVGLSGTGTYVNSQIRPAQISDIIVNHKPADIHSRVVPPSGGSHPSGSGVRTGPPMTTFGVGAGSGFVNQGRPGLGSGFSDRTAPDPVAGSSSDPSSGTASSSSGAASGSSSDPVYKKINKSGQNNAVTIV</sequence>
<feature type="compositionally biased region" description="Polar residues" evidence="2">
    <location>
        <begin position="726"/>
        <end position="746"/>
    </location>
</feature>
<feature type="compositionally biased region" description="Polar residues" evidence="2">
    <location>
        <begin position="641"/>
        <end position="652"/>
    </location>
</feature>
<feature type="compositionally biased region" description="Polar residues" evidence="2">
    <location>
        <begin position="562"/>
        <end position="577"/>
    </location>
</feature>
<dbReference type="EMBL" id="JAWDGP010001827">
    <property type="protein sequence ID" value="KAK3787855.1"/>
    <property type="molecule type" value="Genomic_DNA"/>
</dbReference>
<feature type="compositionally biased region" description="Low complexity" evidence="2">
    <location>
        <begin position="764"/>
        <end position="774"/>
    </location>
</feature>
<comment type="caution">
    <text evidence="5">The sequence shown here is derived from an EMBL/GenBank/DDBJ whole genome shotgun (WGS) entry which is preliminary data.</text>
</comment>
<feature type="region of interest" description="Disordered" evidence="2">
    <location>
        <begin position="1065"/>
        <end position="1164"/>
    </location>
</feature>
<dbReference type="Gene3D" id="3.40.50.1820">
    <property type="entry name" value="alpha/beta hydrolase"/>
    <property type="match status" value="1"/>
</dbReference>
<dbReference type="InterPro" id="IPR002018">
    <property type="entry name" value="CarbesteraseB"/>
</dbReference>
<evidence type="ECO:0000313" key="5">
    <source>
        <dbReference type="EMBL" id="KAK3787855.1"/>
    </source>
</evidence>
<dbReference type="Pfam" id="PF00135">
    <property type="entry name" value="COesterase"/>
    <property type="match status" value="1"/>
</dbReference>
<feature type="region of interest" description="Disordered" evidence="2">
    <location>
        <begin position="633"/>
        <end position="652"/>
    </location>
</feature>
<gene>
    <name evidence="5" type="ORF">RRG08_022148</name>
</gene>
<dbReference type="Proteomes" id="UP001283361">
    <property type="component" value="Unassembled WGS sequence"/>
</dbReference>
<evidence type="ECO:0000256" key="3">
    <source>
        <dbReference type="SAM" id="Phobius"/>
    </source>
</evidence>
<evidence type="ECO:0000313" key="6">
    <source>
        <dbReference type="Proteomes" id="UP001283361"/>
    </source>
</evidence>
<protein>
    <recommendedName>
        <fullName evidence="4">Carboxylesterase type B domain-containing protein</fullName>
    </recommendedName>
</protein>
<keyword evidence="3" id="KW-1133">Transmembrane helix</keyword>
<feature type="compositionally biased region" description="Low complexity" evidence="2">
    <location>
        <begin position="1017"/>
        <end position="1030"/>
    </location>
</feature>
<feature type="compositionally biased region" description="Gly residues" evidence="2">
    <location>
        <begin position="966"/>
        <end position="978"/>
    </location>
</feature>
<evidence type="ECO:0000259" key="4">
    <source>
        <dbReference type="Pfam" id="PF00135"/>
    </source>
</evidence>
<feature type="compositionally biased region" description="Low complexity" evidence="2">
    <location>
        <begin position="1069"/>
        <end position="1082"/>
    </location>
</feature>
<keyword evidence="3" id="KW-0472">Membrane</keyword>
<proteinExistence type="inferred from homology"/>
<evidence type="ECO:0000256" key="1">
    <source>
        <dbReference type="ARBA" id="ARBA00005964"/>
    </source>
</evidence>
<evidence type="ECO:0000256" key="2">
    <source>
        <dbReference type="SAM" id="MobiDB-lite"/>
    </source>
</evidence>
<dbReference type="InterPro" id="IPR029058">
    <property type="entry name" value="AB_hydrolase_fold"/>
</dbReference>
<accession>A0AAE1AHW1</accession>
<feature type="transmembrane region" description="Helical" evidence="3">
    <location>
        <begin position="777"/>
        <end position="800"/>
    </location>
</feature>
<dbReference type="SUPFAM" id="SSF53474">
    <property type="entry name" value="alpha/beta-Hydrolases"/>
    <property type="match status" value="1"/>
</dbReference>
<feature type="compositionally biased region" description="Pro residues" evidence="2">
    <location>
        <begin position="668"/>
        <end position="678"/>
    </location>
</feature>
<name>A0AAE1AHW1_9GAST</name>
<dbReference type="InterPro" id="IPR051093">
    <property type="entry name" value="Neuroligin/BSAL"/>
</dbReference>
<dbReference type="PANTHER" id="PTHR43903">
    <property type="entry name" value="NEUROLIGIN"/>
    <property type="match status" value="1"/>
</dbReference>
<keyword evidence="6" id="KW-1185">Reference proteome</keyword>
<feature type="domain" description="Carboxylesterase type B" evidence="4">
    <location>
        <begin position="70"/>
        <end position="622"/>
    </location>
</feature>
<feature type="compositionally biased region" description="Polar residues" evidence="2">
    <location>
        <begin position="854"/>
        <end position="871"/>
    </location>
</feature>
<feature type="region of interest" description="Disordered" evidence="2">
    <location>
        <begin position="663"/>
        <end position="775"/>
    </location>
</feature>